<evidence type="ECO:0000313" key="6">
    <source>
        <dbReference type="Ensembl" id="ENSMZEP00005027524.1"/>
    </source>
</evidence>
<reference evidence="6 7" key="1">
    <citation type="journal article" date="2014" name="Nature">
        <title>The genomic substrate for adaptive radiation in African cichlid fish.</title>
        <authorList>
            <person name="Brawand D."/>
            <person name="Wagner C.E."/>
            <person name="Li Y.I."/>
            <person name="Malinsky M."/>
            <person name="Keller I."/>
            <person name="Fan S."/>
            <person name="Simakov O."/>
            <person name="Ng A.Y."/>
            <person name="Lim Z.W."/>
            <person name="Bezault E."/>
            <person name="Turner-Maier J."/>
            <person name="Johnson J."/>
            <person name="Alcazar R."/>
            <person name="Noh H.J."/>
            <person name="Russell P."/>
            <person name="Aken B."/>
            <person name="Alfoldi J."/>
            <person name="Amemiya C."/>
            <person name="Azzouzi N."/>
            <person name="Baroiller J.F."/>
            <person name="Barloy-Hubler F."/>
            <person name="Berlin A."/>
            <person name="Bloomquist R."/>
            <person name="Carleton K.L."/>
            <person name="Conte M.A."/>
            <person name="D'Cotta H."/>
            <person name="Eshel O."/>
            <person name="Gaffney L."/>
            <person name="Galibert F."/>
            <person name="Gante H.F."/>
            <person name="Gnerre S."/>
            <person name="Greuter L."/>
            <person name="Guyon R."/>
            <person name="Haddad N.S."/>
            <person name="Haerty W."/>
            <person name="Harris R.M."/>
            <person name="Hofmann H.A."/>
            <person name="Hourlier T."/>
            <person name="Hulata G."/>
            <person name="Jaffe D.B."/>
            <person name="Lara M."/>
            <person name="Lee A.P."/>
            <person name="MacCallum I."/>
            <person name="Mwaiko S."/>
            <person name="Nikaido M."/>
            <person name="Nishihara H."/>
            <person name="Ozouf-Costaz C."/>
            <person name="Penman D.J."/>
            <person name="Przybylski D."/>
            <person name="Rakotomanga M."/>
            <person name="Renn S.C.P."/>
            <person name="Ribeiro F.J."/>
            <person name="Ron M."/>
            <person name="Salzburger W."/>
            <person name="Sanchez-Pulido L."/>
            <person name="Santos M.E."/>
            <person name="Searle S."/>
            <person name="Sharpe T."/>
            <person name="Swofford R."/>
            <person name="Tan F.J."/>
            <person name="Williams L."/>
            <person name="Young S."/>
            <person name="Yin S."/>
            <person name="Okada N."/>
            <person name="Kocher T.D."/>
            <person name="Miska E.A."/>
            <person name="Lander E.S."/>
            <person name="Venkatesh B."/>
            <person name="Fernald R.D."/>
            <person name="Meyer A."/>
            <person name="Ponting C.P."/>
            <person name="Streelman J.T."/>
            <person name="Lindblad-Toh K."/>
            <person name="Seehausen O."/>
            <person name="Di Palma F."/>
        </authorList>
    </citation>
    <scope>NUCLEOTIDE SEQUENCE</scope>
</reference>
<feature type="transmembrane region" description="Helical" evidence="5">
    <location>
        <begin position="219"/>
        <end position="242"/>
    </location>
</feature>
<keyword evidence="2" id="KW-0732">Signal</keyword>
<dbReference type="PANTHER" id="PTHR12080:SF48">
    <property type="entry name" value="IMMUNOGLOBULIN SUBTYPE DOMAIN-CONTAINING PROTEIN"/>
    <property type="match status" value="1"/>
</dbReference>
<keyword evidence="3 5" id="KW-0472">Membrane</keyword>
<dbReference type="InterPro" id="IPR036179">
    <property type="entry name" value="Ig-like_dom_sf"/>
</dbReference>
<feature type="transmembrane region" description="Helical" evidence="5">
    <location>
        <begin position="12"/>
        <end position="28"/>
    </location>
</feature>
<dbReference type="Gene3D" id="2.60.40.10">
    <property type="entry name" value="Immunoglobulins"/>
    <property type="match status" value="2"/>
</dbReference>
<dbReference type="STRING" id="106582.ENSMZEP00005027524"/>
<dbReference type="GO" id="GO:0016020">
    <property type="term" value="C:membrane"/>
    <property type="evidence" value="ECO:0007669"/>
    <property type="project" value="UniProtKB-SubCell"/>
</dbReference>
<dbReference type="InterPro" id="IPR013783">
    <property type="entry name" value="Ig-like_fold"/>
</dbReference>
<keyword evidence="5" id="KW-1133">Transmembrane helix</keyword>
<dbReference type="GeneTree" id="ENSGT00990000203774"/>
<dbReference type="SUPFAM" id="SSF48726">
    <property type="entry name" value="Immunoglobulin"/>
    <property type="match status" value="2"/>
</dbReference>
<dbReference type="InterPro" id="IPR015631">
    <property type="entry name" value="CD2/SLAM_rcpt"/>
</dbReference>
<comment type="subcellular location">
    <subcellularLocation>
        <location evidence="1">Membrane</location>
    </subcellularLocation>
</comment>
<dbReference type="Proteomes" id="UP000265160">
    <property type="component" value="LG3"/>
</dbReference>
<evidence type="ECO:0000256" key="5">
    <source>
        <dbReference type="SAM" id="Phobius"/>
    </source>
</evidence>
<keyword evidence="7" id="KW-1185">Reference proteome</keyword>
<organism evidence="6 7">
    <name type="scientific">Maylandia zebra</name>
    <name type="common">zebra mbuna</name>
    <dbReference type="NCBI Taxonomy" id="106582"/>
    <lineage>
        <taxon>Eukaryota</taxon>
        <taxon>Metazoa</taxon>
        <taxon>Chordata</taxon>
        <taxon>Craniata</taxon>
        <taxon>Vertebrata</taxon>
        <taxon>Euteleostomi</taxon>
        <taxon>Actinopterygii</taxon>
        <taxon>Neopterygii</taxon>
        <taxon>Teleostei</taxon>
        <taxon>Neoteleostei</taxon>
        <taxon>Acanthomorphata</taxon>
        <taxon>Ovalentaria</taxon>
        <taxon>Cichlomorphae</taxon>
        <taxon>Cichliformes</taxon>
        <taxon>Cichlidae</taxon>
        <taxon>African cichlids</taxon>
        <taxon>Pseudocrenilabrinae</taxon>
        <taxon>Haplochromini</taxon>
        <taxon>Maylandia</taxon>
        <taxon>Maylandia zebra complex</taxon>
    </lineage>
</organism>
<evidence type="ECO:0000256" key="2">
    <source>
        <dbReference type="ARBA" id="ARBA00022729"/>
    </source>
</evidence>
<dbReference type="AlphaFoldDB" id="A0A3P9CZJ6"/>
<evidence type="ECO:0000256" key="1">
    <source>
        <dbReference type="ARBA" id="ARBA00004370"/>
    </source>
</evidence>
<evidence type="ECO:0000313" key="7">
    <source>
        <dbReference type="Proteomes" id="UP000265160"/>
    </source>
</evidence>
<reference evidence="6" key="2">
    <citation type="submission" date="2025-08" db="UniProtKB">
        <authorList>
            <consortium name="Ensembl"/>
        </authorList>
    </citation>
    <scope>IDENTIFICATION</scope>
</reference>
<evidence type="ECO:0000256" key="4">
    <source>
        <dbReference type="ARBA" id="ARBA00023180"/>
    </source>
</evidence>
<keyword evidence="4" id="KW-0325">Glycoprotein</keyword>
<evidence type="ECO:0000256" key="3">
    <source>
        <dbReference type="ARBA" id="ARBA00023136"/>
    </source>
</evidence>
<protein>
    <submittedName>
        <fullName evidence="6">Uncharacterized LOC101473513</fullName>
    </submittedName>
</protein>
<sequence>MFGGRLCYRSYFVKSIVLLLWVCFYYVETSSGKRVIHKNVGDTVELSSGLPTEGVTAATWRYGQITVAGKDVDVSKDSPFKDRSELNLTDFNLTVRQLTLQDSGDFTFVSEVNDKQRPSVTITLQVHDPIAKPDIKISSTWIPLNESCKVLLECSTTGDVSYNWTVGKQTLTGPRQQYIIREQDGETNVTCTVSNHVSEKSAFQTVKCSKDTQQEPGKYIFLFVGIAGGCLILVTIAIIVGVCCCRKKQVGSDTNDLTVYADIGELTNDDVSMLIHFADISFVRKIMCFLKVLLSMILLVSVHSQGTSSTMQPCSVYETIDNRVPAVKPGPQTIYDKIQLNRVRKVSVSPYQDVS</sequence>
<keyword evidence="5" id="KW-0812">Transmembrane</keyword>
<proteinExistence type="predicted"/>
<dbReference type="Ensembl" id="ENSMZET00005028397.1">
    <property type="protein sequence ID" value="ENSMZEP00005027524.1"/>
    <property type="gene ID" value="ENSMZEG00005020521.1"/>
</dbReference>
<reference evidence="6" key="3">
    <citation type="submission" date="2025-09" db="UniProtKB">
        <authorList>
            <consortium name="Ensembl"/>
        </authorList>
    </citation>
    <scope>IDENTIFICATION</scope>
</reference>
<accession>A0A3P9CZJ6</accession>
<dbReference type="PANTHER" id="PTHR12080">
    <property type="entry name" value="SIGNALING LYMPHOCYTIC ACTIVATION MOLECULE"/>
    <property type="match status" value="1"/>
</dbReference>
<name>A0A3P9CZJ6_9CICH</name>